<reference evidence="5" key="1">
    <citation type="submission" date="2018-09" db="EMBL/GenBank/DDBJ databases">
        <authorList>
            <person name="Livingstone P.G."/>
            <person name="Whitworth D.E."/>
        </authorList>
    </citation>
    <scope>NUCLEOTIDE SEQUENCE [LARGE SCALE GENOMIC DNA]</scope>
    <source>
        <strain evidence="5">CA043D</strain>
    </source>
</reference>
<evidence type="ECO:0000259" key="3">
    <source>
        <dbReference type="Pfam" id="PF06452"/>
    </source>
</evidence>
<protein>
    <recommendedName>
        <fullName evidence="3">Carbohydrate-binding domain-containing protein</fullName>
    </recommendedName>
</protein>
<dbReference type="RefSeq" id="WP_120601613.1">
    <property type="nucleotide sequence ID" value="NZ_RAWE01000014.1"/>
</dbReference>
<evidence type="ECO:0000256" key="2">
    <source>
        <dbReference type="SAM" id="SignalP"/>
    </source>
</evidence>
<sequence>MRLRSLVLVPLLSSFLFVAGACRDEQAGPAHRTPKLPAPTTLRTLDAAPEGLTFRSGATFAGGAIVYLGSRVTPERPTPGQPVRIAHYFQAVRPPPQGFHFFVHVVDTENGQMLANADHEFQDGAAPLETWPVGKVVEDVHTVAMPSVPARLAMGFWRGDERLPVDDPRQHQGDNRVRGPLLGGEAPSLPEYTVTRVKKAPVIDGALDDEAWKGAKPVTLVGSFDGRPGRLRTQARLVYDDANLYVAFDVEDPDIWGSLRNRDDSIYEQEVVEVFLDANADGRTYNELEVSPHNVIFDAYFPARRQGMDLSWDSGMKTAVKVRGTLGDASDRDEGWTVELAIPFNRLAEVPHIPPQPGERWRFNLYRLEHHDRRQVEGQAFSPLFIGDFHALPRFAWLVFQ</sequence>
<dbReference type="InterPro" id="IPR010502">
    <property type="entry name" value="Carb-bd_dom_fam9"/>
</dbReference>
<dbReference type="EMBL" id="RAWE01000014">
    <property type="protein sequence ID" value="RKH05913.1"/>
    <property type="molecule type" value="Genomic_DNA"/>
</dbReference>
<feature type="signal peptide" evidence="2">
    <location>
        <begin position="1"/>
        <end position="21"/>
    </location>
</feature>
<accession>A0A3A8KCN9</accession>
<organism evidence="4 5">
    <name type="scientific">Corallococcus carmarthensis</name>
    <dbReference type="NCBI Taxonomy" id="2316728"/>
    <lineage>
        <taxon>Bacteria</taxon>
        <taxon>Pseudomonadati</taxon>
        <taxon>Myxococcota</taxon>
        <taxon>Myxococcia</taxon>
        <taxon>Myxococcales</taxon>
        <taxon>Cystobacterineae</taxon>
        <taxon>Myxococcaceae</taxon>
        <taxon>Corallococcus</taxon>
    </lineage>
</organism>
<dbReference type="PANTHER" id="PTHR35532:SF5">
    <property type="entry name" value="CARBOHYDRATE-BINDING DOMAIN-CONTAINING PROTEIN"/>
    <property type="match status" value="1"/>
</dbReference>
<keyword evidence="2" id="KW-0732">Signal</keyword>
<evidence type="ECO:0000313" key="4">
    <source>
        <dbReference type="EMBL" id="RKH05913.1"/>
    </source>
</evidence>
<keyword evidence="5" id="KW-1185">Reference proteome</keyword>
<feature type="domain" description="Carbohydrate-binding" evidence="3">
    <location>
        <begin position="203"/>
        <end position="349"/>
    </location>
</feature>
<dbReference type="SUPFAM" id="SSF49344">
    <property type="entry name" value="CBD9-like"/>
    <property type="match status" value="1"/>
</dbReference>
<feature type="compositionally biased region" description="Basic and acidic residues" evidence="1">
    <location>
        <begin position="163"/>
        <end position="177"/>
    </location>
</feature>
<feature type="region of interest" description="Disordered" evidence="1">
    <location>
        <begin position="163"/>
        <end position="185"/>
    </location>
</feature>
<comment type="caution">
    <text evidence="4">The sequence shown here is derived from an EMBL/GenBank/DDBJ whole genome shotgun (WGS) entry which is preliminary data.</text>
</comment>
<dbReference type="GO" id="GO:0004553">
    <property type="term" value="F:hydrolase activity, hydrolyzing O-glycosyl compounds"/>
    <property type="evidence" value="ECO:0007669"/>
    <property type="project" value="InterPro"/>
</dbReference>
<dbReference type="Gene3D" id="2.60.40.1190">
    <property type="match status" value="1"/>
</dbReference>
<proteinExistence type="predicted"/>
<evidence type="ECO:0000256" key="1">
    <source>
        <dbReference type="SAM" id="MobiDB-lite"/>
    </source>
</evidence>
<dbReference type="PROSITE" id="PS51257">
    <property type="entry name" value="PROKAR_LIPOPROTEIN"/>
    <property type="match status" value="1"/>
</dbReference>
<dbReference type="AlphaFoldDB" id="A0A3A8KCN9"/>
<dbReference type="PANTHER" id="PTHR35532">
    <property type="entry name" value="SIMILAR TO POLYHYDROXYALKANOATE DEPOLYMERASE"/>
    <property type="match status" value="1"/>
</dbReference>
<dbReference type="Proteomes" id="UP000268313">
    <property type="component" value="Unassembled WGS sequence"/>
</dbReference>
<feature type="chain" id="PRO_5017402193" description="Carbohydrate-binding domain-containing protein" evidence="2">
    <location>
        <begin position="22"/>
        <end position="401"/>
    </location>
</feature>
<gene>
    <name evidence="4" type="ORF">D7X32_06395</name>
</gene>
<dbReference type="OrthoDB" id="9786766at2"/>
<dbReference type="Pfam" id="PF06452">
    <property type="entry name" value="CBM9_1"/>
    <property type="match status" value="1"/>
</dbReference>
<dbReference type="CDD" id="cd09620">
    <property type="entry name" value="CBM9_like_3"/>
    <property type="match status" value="1"/>
</dbReference>
<evidence type="ECO:0000313" key="5">
    <source>
        <dbReference type="Proteomes" id="UP000268313"/>
    </source>
</evidence>
<name>A0A3A8KCN9_9BACT</name>
<dbReference type="GO" id="GO:0030246">
    <property type="term" value="F:carbohydrate binding"/>
    <property type="evidence" value="ECO:0007669"/>
    <property type="project" value="InterPro"/>
</dbReference>
<dbReference type="GO" id="GO:0016052">
    <property type="term" value="P:carbohydrate catabolic process"/>
    <property type="evidence" value="ECO:0007669"/>
    <property type="project" value="InterPro"/>
</dbReference>